<feature type="coiled-coil region" evidence="1">
    <location>
        <begin position="62"/>
        <end position="89"/>
    </location>
</feature>
<protein>
    <submittedName>
        <fullName evidence="3">Cell division protein FtsL</fullName>
    </submittedName>
</protein>
<evidence type="ECO:0000256" key="2">
    <source>
        <dbReference type="SAM" id="Phobius"/>
    </source>
</evidence>
<evidence type="ECO:0000313" key="4">
    <source>
        <dbReference type="Proteomes" id="UP000271031"/>
    </source>
</evidence>
<dbReference type="RefSeq" id="WP_122916985.1">
    <property type="nucleotide sequence ID" value="NZ_RHHQ01000006.1"/>
</dbReference>
<dbReference type="Proteomes" id="UP000271031">
    <property type="component" value="Unassembled WGS sequence"/>
</dbReference>
<keyword evidence="2" id="KW-0812">Transmembrane</keyword>
<accession>A0A3M8DSJ2</accession>
<keyword evidence="3" id="KW-0131">Cell cycle</keyword>
<name>A0A3M8DSJ2_9BACL</name>
<proteinExistence type="predicted"/>
<keyword evidence="3" id="KW-0132">Cell division</keyword>
<evidence type="ECO:0000313" key="3">
    <source>
        <dbReference type="EMBL" id="RNB91133.1"/>
    </source>
</evidence>
<sequence>MSYYYRGNLAVELEPQRNTYKKQQRRIKVRSSLPTKEKLLYLFFISVLVVGVGYIGHRYILISQYNYQIQNLKEDIAKVQESNAATQLKINQMNSRERIYDAALQMGMVSAPDAVHVIGGANVGAPAQSVKSN</sequence>
<dbReference type="GO" id="GO:0051301">
    <property type="term" value="P:cell division"/>
    <property type="evidence" value="ECO:0007669"/>
    <property type="project" value="UniProtKB-KW"/>
</dbReference>
<keyword evidence="2" id="KW-0472">Membrane</keyword>
<organism evidence="3 4">
    <name type="scientific">Brevibacillus fluminis</name>
    <dbReference type="NCBI Taxonomy" id="511487"/>
    <lineage>
        <taxon>Bacteria</taxon>
        <taxon>Bacillati</taxon>
        <taxon>Bacillota</taxon>
        <taxon>Bacilli</taxon>
        <taxon>Bacillales</taxon>
        <taxon>Paenibacillaceae</taxon>
        <taxon>Brevibacillus</taxon>
    </lineage>
</organism>
<feature type="transmembrane region" description="Helical" evidence="2">
    <location>
        <begin position="39"/>
        <end position="61"/>
    </location>
</feature>
<dbReference type="AlphaFoldDB" id="A0A3M8DSJ2"/>
<dbReference type="OrthoDB" id="2989137at2"/>
<evidence type="ECO:0000256" key="1">
    <source>
        <dbReference type="SAM" id="Coils"/>
    </source>
</evidence>
<dbReference type="EMBL" id="RHHQ01000006">
    <property type="protein sequence ID" value="RNB91133.1"/>
    <property type="molecule type" value="Genomic_DNA"/>
</dbReference>
<keyword evidence="4" id="KW-1185">Reference proteome</keyword>
<keyword evidence="1" id="KW-0175">Coiled coil</keyword>
<keyword evidence="2" id="KW-1133">Transmembrane helix</keyword>
<reference evidence="3 4" key="1">
    <citation type="submission" date="2018-10" db="EMBL/GenBank/DDBJ databases">
        <title>Phylogenomics of Brevibacillus.</title>
        <authorList>
            <person name="Dunlap C."/>
        </authorList>
    </citation>
    <scope>NUCLEOTIDE SEQUENCE [LARGE SCALE GENOMIC DNA]</scope>
    <source>
        <strain evidence="3 4">JCM 15716</strain>
    </source>
</reference>
<comment type="caution">
    <text evidence="3">The sequence shown here is derived from an EMBL/GenBank/DDBJ whole genome shotgun (WGS) entry which is preliminary data.</text>
</comment>
<gene>
    <name evidence="3" type="ORF">EDM56_05985</name>
</gene>